<reference evidence="2" key="1">
    <citation type="submission" date="2022-10" db="EMBL/GenBank/DDBJ databases">
        <title>Comparative genomic analysis of Cohnella hashimotonis sp. nov., isolated from the International Space Station.</title>
        <authorList>
            <person name="Simpson A."/>
            <person name="Venkateswaran K."/>
        </authorList>
    </citation>
    <scope>NUCLEOTIDE SEQUENCE</scope>
    <source>
        <strain evidence="2">DSM 28161</strain>
    </source>
</reference>
<dbReference type="EMBL" id="JAPDIA010000003">
    <property type="protein sequence ID" value="MDG0809728.1"/>
    <property type="molecule type" value="Genomic_DNA"/>
</dbReference>
<dbReference type="Pfam" id="PF26160">
    <property type="entry name" value="YqzN_YkzM"/>
    <property type="match status" value="1"/>
</dbReference>
<feature type="domain" description="YqzN/YkzM" evidence="1">
    <location>
        <begin position="12"/>
        <end position="63"/>
    </location>
</feature>
<dbReference type="RefSeq" id="WP_277531206.1">
    <property type="nucleotide sequence ID" value="NZ_JAPDIA010000003.1"/>
</dbReference>
<sequence length="65" mass="7008">MAGKKQGEETVATYGKDELIAYAGELFGVGPEAVQGALYGTDEGKRYDIEGAKALVHNFMNRKVN</sequence>
<dbReference type="Proteomes" id="UP001153404">
    <property type="component" value="Unassembled WGS sequence"/>
</dbReference>
<comment type="caution">
    <text evidence="2">The sequence shown here is derived from an EMBL/GenBank/DDBJ whole genome shotgun (WGS) entry which is preliminary data.</text>
</comment>
<evidence type="ECO:0000313" key="3">
    <source>
        <dbReference type="Proteomes" id="UP001153404"/>
    </source>
</evidence>
<dbReference type="InterPro" id="IPR058869">
    <property type="entry name" value="YqzN_YkzM"/>
</dbReference>
<organism evidence="2 3">
    <name type="scientific">Cohnella rhizosphaerae</name>
    <dbReference type="NCBI Taxonomy" id="1457232"/>
    <lineage>
        <taxon>Bacteria</taxon>
        <taxon>Bacillati</taxon>
        <taxon>Bacillota</taxon>
        <taxon>Bacilli</taxon>
        <taxon>Bacillales</taxon>
        <taxon>Paenibacillaceae</taxon>
        <taxon>Cohnella</taxon>
    </lineage>
</organism>
<dbReference type="AlphaFoldDB" id="A0A9X4QSW0"/>
<gene>
    <name evidence="2" type="ORF">OMP40_10545</name>
</gene>
<keyword evidence="3" id="KW-1185">Reference proteome</keyword>
<name>A0A9X4QSW0_9BACL</name>
<proteinExistence type="predicted"/>
<protein>
    <recommendedName>
        <fullName evidence="1">YqzN/YkzM domain-containing protein</fullName>
    </recommendedName>
</protein>
<accession>A0A9X4QSW0</accession>
<evidence type="ECO:0000313" key="2">
    <source>
        <dbReference type="EMBL" id="MDG0809728.1"/>
    </source>
</evidence>
<evidence type="ECO:0000259" key="1">
    <source>
        <dbReference type="Pfam" id="PF26160"/>
    </source>
</evidence>